<organism evidence="1 2">
    <name type="scientific">Exidia glandulosa HHB12029</name>
    <dbReference type="NCBI Taxonomy" id="1314781"/>
    <lineage>
        <taxon>Eukaryota</taxon>
        <taxon>Fungi</taxon>
        <taxon>Dikarya</taxon>
        <taxon>Basidiomycota</taxon>
        <taxon>Agaricomycotina</taxon>
        <taxon>Agaricomycetes</taxon>
        <taxon>Auriculariales</taxon>
        <taxon>Exidiaceae</taxon>
        <taxon>Exidia</taxon>
    </lineage>
</organism>
<dbReference type="AlphaFoldDB" id="A0A165DBV4"/>
<proteinExistence type="predicted"/>
<dbReference type="EMBL" id="KV426236">
    <property type="protein sequence ID" value="KZV84186.1"/>
    <property type="molecule type" value="Genomic_DNA"/>
</dbReference>
<sequence length="329" mass="38004">MPDSCRFSTFKMEITTSRNVKEQNWVVINLDKKECFELGRLGHSIFRVDLHGLLVRKYTLPTADQYSDSQTQSAFLSHLPDEMIAEIFVQVEDIEDTAALALTCQICWDMCARVVKRLPMFAPWLGDRLLVIGESTRFTDLPPNVLTNEEKKLIRDYIYSRCCLYHSIALGDCLPTFRMLNFRTQLQEQPSPHLATWGAALREETSLGNLRRDDLVLRNLSTREYVRGDAFAKLIKDAPYHWRMYRWRLGDILMLRICWATSTSTRLVHENGITRGGWAGGRFDVAKKDSVLRDVDEWKDVSKELLDDVKTLFMMGCSDTPESESQSSW</sequence>
<gene>
    <name evidence="1" type="ORF">EXIGLDRAFT_807279</name>
</gene>
<reference evidence="1 2" key="1">
    <citation type="journal article" date="2016" name="Mol. Biol. Evol.">
        <title>Comparative Genomics of Early-Diverging Mushroom-Forming Fungi Provides Insights into the Origins of Lignocellulose Decay Capabilities.</title>
        <authorList>
            <person name="Nagy L.G."/>
            <person name="Riley R."/>
            <person name="Tritt A."/>
            <person name="Adam C."/>
            <person name="Daum C."/>
            <person name="Floudas D."/>
            <person name="Sun H."/>
            <person name="Yadav J.S."/>
            <person name="Pangilinan J."/>
            <person name="Larsson K.H."/>
            <person name="Matsuura K."/>
            <person name="Barry K."/>
            <person name="Labutti K."/>
            <person name="Kuo R."/>
            <person name="Ohm R.A."/>
            <person name="Bhattacharya S.S."/>
            <person name="Shirouzu T."/>
            <person name="Yoshinaga Y."/>
            <person name="Martin F.M."/>
            <person name="Grigoriev I.V."/>
            <person name="Hibbett D.S."/>
        </authorList>
    </citation>
    <scope>NUCLEOTIDE SEQUENCE [LARGE SCALE GENOMIC DNA]</scope>
    <source>
        <strain evidence="1 2">HHB12029</strain>
    </source>
</reference>
<evidence type="ECO:0008006" key="3">
    <source>
        <dbReference type="Google" id="ProtNLM"/>
    </source>
</evidence>
<evidence type="ECO:0000313" key="1">
    <source>
        <dbReference type="EMBL" id="KZV84186.1"/>
    </source>
</evidence>
<dbReference type="InParanoid" id="A0A165DBV4"/>
<accession>A0A165DBV4</accession>
<name>A0A165DBV4_EXIGL</name>
<dbReference type="OrthoDB" id="2588098at2759"/>
<keyword evidence="2" id="KW-1185">Reference proteome</keyword>
<evidence type="ECO:0000313" key="2">
    <source>
        <dbReference type="Proteomes" id="UP000077266"/>
    </source>
</evidence>
<protein>
    <recommendedName>
        <fullName evidence="3">F-box domain-containing protein</fullName>
    </recommendedName>
</protein>
<dbReference type="Proteomes" id="UP000077266">
    <property type="component" value="Unassembled WGS sequence"/>
</dbReference>